<comment type="similarity">
    <text evidence="1">Belongs to the 'phage' integrase family.</text>
</comment>
<evidence type="ECO:0000256" key="3">
    <source>
        <dbReference type="ARBA" id="ARBA00023125"/>
    </source>
</evidence>
<keyword evidence="2" id="KW-0229">DNA integration</keyword>
<evidence type="ECO:0000313" key="8">
    <source>
        <dbReference type="Proteomes" id="UP000054683"/>
    </source>
</evidence>
<evidence type="ECO:0000313" key="7">
    <source>
        <dbReference type="EMBL" id="SAL55683.1"/>
    </source>
</evidence>
<gene>
    <name evidence="7" type="ORF">AWB69_05988</name>
</gene>
<protein>
    <submittedName>
        <fullName evidence="7">Phage integrase family protein</fullName>
    </submittedName>
</protein>
<dbReference type="CDD" id="cd00801">
    <property type="entry name" value="INT_P4_C"/>
    <property type="match status" value="1"/>
</dbReference>
<reference evidence="7 8" key="1">
    <citation type="submission" date="2016-01" db="EMBL/GenBank/DDBJ databases">
        <authorList>
            <person name="Oliw E.H."/>
        </authorList>
    </citation>
    <scope>NUCLEOTIDE SEQUENCE [LARGE SCALE GENOMIC DNA]</scope>
    <source>
        <strain evidence="7">LMG 27134</strain>
    </source>
</reference>
<dbReference type="SUPFAM" id="SSF56349">
    <property type="entry name" value="DNA breaking-rejoining enzymes"/>
    <property type="match status" value="1"/>
</dbReference>
<accession>A0A158IH21</accession>
<evidence type="ECO:0000256" key="2">
    <source>
        <dbReference type="ARBA" id="ARBA00022908"/>
    </source>
</evidence>
<dbReference type="InterPro" id="IPR010998">
    <property type="entry name" value="Integrase_recombinase_N"/>
</dbReference>
<feature type="domain" description="Tyr recombinase" evidence="6">
    <location>
        <begin position="234"/>
        <end position="416"/>
    </location>
</feature>
<evidence type="ECO:0000256" key="4">
    <source>
        <dbReference type="ARBA" id="ARBA00023172"/>
    </source>
</evidence>
<dbReference type="InterPro" id="IPR038488">
    <property type="entry name" value="Integrase_DNA-bd_sf"/>
</dbReference>
<dbReference type="Gene3D" id="1.10.443.10">
    <property type="entry name" value="Intergrase catalytic core"/>
    <property type="match status" value="1"/>
</dbReference>
<organism evidence="7 8">
    <name type="scientific">Caballeronia udeis</name>
    <dbReference type="NCBI Taxonomy" id="1232866"/>
    <lineage>
        <taxon>Bacteria</taxon>
        <taxon>Pseudomonadati</taxon>
        <taxon>Pseudomonadota</taxon>
        <taxon>Betaproteobacteria</taxon>
        <taxon>Burkholderiales</taxon>
        <taxon>Burkholderiaceae</taxon>
        <taxon>Caballeronia</taxon>
    </lineage>
</organism>
<dbReference type="InterPro" id="IPR011010">
    <property type="entry name" value="DNA_brk_join_enz"/>
</dbReference>
<feature type="region of interest" description="Disordered" evidence="5">
    <location>
        <begin position="73"/>
        <end position="109"/>
    </location>
</feature>
<evidence type="ECO:0000256" key="1">
    <source>
        <dbReference type="ARBA" id="ARBA00008857"/>
    </source>
</evidence>
<evidence type="ECO:0000259" key="6">
    <source>
        <dbReference type="PROSITE" id="PS51898"/>
    </source>
</evidence>
<proteinExistence type="inferred from homology"/>
<dbReference type="GO" id="GO:0003677">
    <property type="term" value="F:DNA binding"/>
    <property type="evidence" value="ECO:0007669"/>
    <property type="project" value="UniProtKB-KW"/>
</dbReference>
<dbReference type="GO" id="GO:0015074">
    <property type="term" value="P:DNA integration"/>
    <property type="evidence" value="ECO:0007669"/>
    <property type="project" value="UniProtKB-KW"/>
</dbReference>
<name>A0A158IH21_9BURK</name>
<dbReference type="PANTHER" id="PTHR30629">
    <property type="entry name" value="PROPHAGE INTEGRASE"/>
    <property type="match status" value="1"/>
</dbReference>
<dbReference type="EMBL" id="FCOK02000050">
    <property type="protein sequence ID" value="SAL55683.1"/>
    <property type="molecule type" value="Genomic_DNA"/>
</dbReference>
<keyword evidence="4" id="KW-0233">DNA recombination</keyword>
<dbReference type="Gene3D" id="3.30.160.390">
    <property type="entry name" value="Integrase, DNA-binding domain"/>
    <property type="match status" value="1"/>
</dbReference>
<dbReference type="GO" id="GO:0006310">
    <property type="term" value="P:DNA recombination"/>
    <property type="evidence" value="ECO:0007669"/>
    <property type="project" value="UniProtKB-KW"/>
</dbReference>
<dbReference type="InterPro" id="IPR050808">
    <property type="entry name" value="Phage_Integrase"/>
</dbReference>
<dbReference type="AlphaFoldDB" id="A0A158IH21"/>
<dbReference type="InterPro" id="IPR053876">
    <property type="entry name" value="Phage_int_M"/>
</dbReference>
<dbReference type="Pfam" id="PF00589">
    <property type="entry name" value="Phage_integrase"/>
    <property type="match status" value="1"/>
</dbReference>
<keyword evidence="3" id="KW-0238">DNA-binding</keyword>
<dbReference type="InterPro" id="IPR013762">
    <property type="entry name" value="Integrase-like_cat_sf"/>
</dbReference>
<dbReference type="InterPro" id="IPR002104">
    <property type="entry name" value="Integrase_catalytic"/>
</dbReference>
<dbReference type="RefSeq" id="WP_062090300.1">
    <property type="nucleotide sequence ID" value="NZ_FCOK02000050.1"/>
</dbReference>
<dbReference type="PROSITE" id="PS51898">
    <property type="entry name" value="TYR_RECOMBINASE"/>
    <property type="match status" value="1"/>
</dbReference>
<dbReference type="Pfam" id="PF22022">
    <property type="entry name" value="Phage_int_M"/>
    <property type="match status" value="1"/>
</dbReference>
<dbReference type="Proteomes" id="UP000054683">
    <property type="component" value="Unassembled WGS sequence"/>
</dbReference>
<dbReference type="InterPro" id="IPR025166">
    <property type="entry name" value="Integrase_DNA_bind_dom"/>
</dbReference>
<evidence type="ECO:0000256" key="5">
    <source>
        <dbReference type="SAM" id="MobiDB-lite"/>
    </source>
</evidence>
<dbReference type="PANTHER" id="PTHR30629:SF2">
    <property type="entry name" value="PROPHAGE INTEGRASE INTS-RELATED"/>
    <property type="match status" value="1"/>
</dbReference>
<sequence length="431" mass="46834">MPKTKVLTDVQVKNAKPKAKPYKLSDMKRLYLLVGTSGSKRWYWAYRNGDRDCTFPLGEYPAVSLDHARDLRSAAAKEVDQGKPPTPVKVKQAKPAPATNNGAPASTPVDAPVPGSLWAVADEWLAKKTPNWGAGHAAKVRAMLERYVRDNPIGARPIGVVETGDLYALVTGVAVRSSVNKDAGERKAVAPHSAIILRRALDGVFRLAKMKGLIKFNPVADLRASDVVEKPAPKSNKALDSAGLVALHAAVGAYGGQMLTKLAIELLMLTALRTVEVRAADWQEIDFTNKVWNVPASRMKKRIEHAVPLSAQALAVLEKLKVLTGGKGWLFPNSRRPADYMASTTVNAALSYMGFGGDTGNWFRAHGCRGSFSTWAYGAGYRGEAIEQQLAHLEKDATKRAYLQAKFWPERVQIMDAWGAYLHGLKGTPGS</sequence>
<dbReference type="Pfam" id="PF13356">
    <property type="entry name" value="Arm-DNA-bind_3"/>
    <property type="match status" value="1"/>
</dbReference>
<dbReference type="Gene3D" id="1.10.150.130">
    <property type="match status" value="1"/>
</dbReference>